<dbReference type="InterPro" id="IPR012910">
    <property type="entry name" value="Plug_dom"/>
</dbReference>
<dbReference type="CDD" id="cd01347">
    <property type="entry name" value="ligand_gated_channel"/>
    <property type="match status" value="1"/>
</dbReference>
<name>A0ABY9QW05_9PSED</name>
<organism evidence="17 18">
    <name type="scientific">Pseudomonas entomophila</name>
    <dbReference type="NCBI Taxonomy" id="312306"/>
    <lineage>
        <taxon>Bacteria</taxon>
        <taxon>Pseudomonadati</taxon>
        <taxon>Pseudomonadota</taxon>
        <taxon>Gammaproteobacteria</taxon>
        <taxon>Pseudomonadales</taxon>
        <taxon>Pseudomonadaceae</taxon>
        <taxon>Pseudomonas</taxon>
    </lineage>
</organism>
<dbReference type="Gene3D" id="3.55.50.30">
    <property type="match status" value="1"/>
</dbReference>
<evidence type="ECO:0000256" key="8">
    <source>
        <dbReference type="ARBA" id="ARBA00023004"/>
    </source>
</evidence>
<keyword evidence="13 14" id="KW-0998">Cell outer membrane</keyword>
<dbReference type="Pfam" id="PF00593">
    <property type="entry name" value="TonB_dep_Rec_b-barrel"/>
    <property type="match status" value="1"/>
</dbReference>
<evidence type="ECO:0000256" key="10">
    <source>
        <dbReference type="ARBA" id="ARBA00023077"/>
    </source>
</evidence>
<sequence>MSTLSDFTPLAKALLLRHSLRRTLPVALMGITLGLPMAGLAQAQEYDVDIAAQSLPSALKQLADQTNLQVLYSPDDVQGVRSSAVRGHLSAQAAAAGLLRGTGVRYSLDGNTLTLQSNDSSAAVTLDPSVINAKGQENPYGPVEGYIATRSTTATKTDTSLMETPQSISVITRDRMTAQGAQTVSDSLAYTAGVYSNVAGNNPTDNTIMVRGFQQINANAYTDGLRNNQVGYYSPETYGMERIEVLKGPASVMYGQGSPGGTLNFVSKRPTFSPHHEVGISGGSNDRAQAYMDIGDVLDEQKTLSYRLVALGRDANSSIDYIKDDRVYIAPSLTWAPNEDTSLTLLTSYQRNKNLFTSNLPYSLFDGSNPNGKLPRHRSLNEPGFDAEKAEQTSVGYELTHNLTDSWTFKQNFRYTHFTGYEHQLYRNSGVINGNTINRYYQLRDYENDNYAIDNQLVGKFATGELEHTLLMGTDYQHGKRSAFTQTGNAPSINIYNPNRDVVIDTSRYTSLLSTSEKNRQLGVYLQDQIKFGNWIASLGGRYDWASLDTRNRLLDTKQSTDAEDFTGRVGLGYLFDFGLFPYISYTESFLPTSGTTASGSQFEPETAKQYEIGVKYQPNGSQSYVTLSAFDLRRQNVLTTDVSNPSFSVQEGEVTSRGVELEGVFKPVEGLNVISSYSVTDVEVTKDNPNVAGISNKGKTPVRIPKHLASLWVDYTLQGGPLAGLGFGVGARYTGSTYGDAQNTFKVPDYTLVDAMISYDFGKADRSLEGLKASVNVKNLTDKYYVAGCFATVGCLLGAERTVTADLTYKW</sequence>
<dbReference type="SMART" id="SM00965">
    <property type="entry name" value="STN"/>
    <property type="match status" value="1"/>
</dbReference>
<evidence type="ECO:0000256" key="3">
    <source>
        <dbReference type="ARBA" id="ARBA00022448"/>
    </source>
</evidence>
<feature type="domain" description="Secretin/TonB short N-terminal" evidence="16">
    <location>
        <begin position="68"/>
        <end position="118"/>
    </location>
</feature>
<dbReference type="Gene3D" id="2.170.130.10">
    <property type="entry name" value="TonB-dependent receptor, plug domain"/>
    <property type="match status" value="1"/>
</dbReference>
<dbReference type="GeneID" id="32806319"/>
<keyword evidence="18" id="KW-1185">Reference proteome</keyword>
<gene>
    <name evidence="17" type="ORF">RAH46_13140</name>
</gene>
<dbReference type="InterPro" id="IPR011662">
    <property type="entry name" value="Secretin/TonB_short_N"/>
</dbReference>
<dbReference type="NCBIfam" id="TIGR01783">
    <property type="entry name" value="TonB-siderophor"/>
    <property type="match status" value="1"/>
</dbReference>
<keyword evidence="4 14" id="KW-1134">Transmembrane beta strand</keyword>
<keyword evidence="5" id="KW-0410">Iron transport</keyword>
<keyword evidence="3 14" id="KW-0813">Transport</keyword>
<keyword evidence="6 14" id="KW-0812">Transmembrane</keyword>
<evidence type="ECO:0000256" key="12">
    <source>
        <dbReference type="ARBA" id="ARBA00023170"/>
    </source>
</evidence>
<keyword evidence="8" id="KW-0408">Iron</keyword>
<dbReference type="Gene3D" id="2.40.170.20">
    <property type="entry name" value="TonB-dependent receptor, beta-barrel domain"/>
    <property type="match status" value="1"/>
</dbReference>
<comment type="similarity">
    <text evidence="2 14 15">Belongs to the TonB-dependent receptor family.</text>
</comment>
<evidence type="ECO:0000256" key="11">
    <source>
        <dbReference type="ARBA" id="ARBA00023136"/>
    </source>
</evidence>
<dbReference type="PANTHER" id="PTHR32552">
    <property type="entry name" value="FERRICHROME IRON RECEPTOR-RELATED"/>
    <property type="match status" value="1"/>
</dbReference>
<evidence type="ECO:0000256" key="13">
    <source>
        <dbReference type="ARBA" id="ARBA00023237"/>
    </source>
</evidence>
<evidence type="ECO:0000313" key="17">
    <source>
        <dbReference type="EMBL" id="WMW08242.1"/>
    </source>
</evidence>
<dbReference type="RefSeq" id="WP_011534371.1">
    <property type="nucleotide sequence ID" value="NZ_CP132921.1"/>
</dbReference>
<dbReference type="Proteomes" id="UP001183127">
    <property type="component" value="Chromosome"/>
</dbReference>
<evidence type="ECO:0000256" key="5">
    <source>
        <dbReference type="ARBA" id="ARBA00022496"/>
    </source>
</evidence>
<evidence type="ECO:0000256" key="1">
    <source>
        <dbReference type="ARBA" id="ARBA00004571"/>
    </source>
</evidence>
<dbReference type="SUPFAM" id="SSF56935">
    <property type="entry name" value="Porins"/>
    <property type="match status" value="1"/>
</dbReference>
<evidence type="ECO:0000256" key="6">
    <source>
        <dbReference type="ARBA" id="ARBA00022692"/>
    </source>
</evidence>
<dbReference type="InterPro" id="IPR010105">
    <property type="entry name" value="TonB_sidphr_rcpt"/>
</dbReference>
<dbReference type="Pfam" id="PF07715">
    <property type="entry name" value="Plug"/>
    <property type="match status" value="1"/>
</dbReference>
<dbReference type="PANTHER" id="PTHR32552:SF68">
    <property type="entry name" value="FERRICHROME OUTER MEMBRANE TRANSPORTER_PHAGE RECEPTOR"/>
    <property type="match status" value="1"/>
</dbReference>
<evidence type="ECO:0000256" key="7">
    <source>
        <dbReference type="ARBA" id="ARBA00022729"/>
    </source>
</evidence>
<dbReference type="Pfam" id="PF07660">
    <property type="entry name" value="STN"/>
    <property type="match status" value="1"/>
</dbReference>
<protein>
    <submittedName>
        <fullName evidence="17">TonB-dependent siderophore receptor</fullName>
    </submittedName>
</protein>
<keyword evidence="11 14" id="KW-0472">Membrane</keyword>
<evidence type="ECO:0000259" key="16">
    <source>
        <dbReference type="SMART" id="SM00965"/>
    </source>
</evidence>
<dbReference type="InterPro" id="IPR037066">
    <property type="entry name" value="Plug_dom_sf"/>
</dbReference>
<reference evidence="17 18" key="1">
    <citation type="submission" date="2023-08" db="EMBL/GenBank/DDBJ databases">
        <title>Complete Genome Sequence of Pseudomonas entomophila TVIN A01.</title>
        <authorList>
            <person name="Shelke T."/>
            <person name="Mahar N.S."/>
            <person name="Gupta I."/>
            <person name="Gupta V."/>
        </authorList>
    </citation>
    <scope>NUCLEOTIDE SEQUENCE [LARGE SCALE GENOMIC DNA]</scope>
    <source>
        <strain evidence="17 18">TVIN-A01</strain>
    </source>
</reference>
<dbReference type="EMBL" id="CP132921">
    <property type="protein sequence ID" value="WMW08242.1"/>
    <property type="molecule type" value="Genomic_DNA"/>
</dbReference>
<dbReference type="InterPro" id="IPR036942">
    <property type="entry name" value="Beta-barrel_TonB_sf"/>
</dbReference>
<dbReference type="InterPro" id="IPR000531">
    <property type="entry name" value="Beta-barrel_TonB"/>
</dbReference>
<proteinExistence type="inferred from homology"/>
<keyword evidence="10 15" id="KW-0798">TonB box</keyword>
<evidence type="ECO:0000256" key="9">
    <source>
        <dbReference type="ARBA" id="ARBA00023065"/>
    </source>
</evidence>
<accession>A0ABY9QW05</accession>
<evidence type="ECO:0000256" key="2">
    <source>
        <dbReference type="ARBA" id="ARBA00009810"/>
    </source>
</evidence>
<evidence type="ECO:0000313" key="18">
    <source>
        <dbReference type="Proteomes" id="UP001183127"/>
    </source>
</evidence>
<evidence type="ECO:0000256" key="4">
    <source>
        <dbReference type="ARBA" id="ARBA00022452"/>
    </source>
</evidence>
<evidence type="ECO:0000256" key="15">
    <source>
        <dbReference type="RuleBase" id="RU003357"/>
    </source>
</evidence>
<dbReference type="PROSITE" id="PS52016">
    <property type="entry name" value="TONB_DEPENDENT_REC_3"/>
    <property type="match status" value="1"/>
</dbReference>
<keyword evidence="9" id="KW-0406">Ion transport</keyword>
<keyword evidence="12 17" id="KW-0675">Receptor</keyword>
<evidence type="ECO:0000256" key="14">
    <source>
        <dbReference type="PROSITE-ProRule" id="PRU01360"/>
    </source>
</evidence>
<dbReference type="InterPro" id="IPR039426">
    <property type="entry name" value="TonB-dep_rcpt-like"/>
</dbReference>
<comment type="subcellular location">
    <subcellularLocation>
        <location evidence="1 14">Cell outer membrane</location>
        <topology evidence="1 14">Multi-pass membrane protein</topology>
    </subcellularLocation>
</comment>
<keyword evidence="7" id="KW-0732">Signal</keyword>